<proteinExistence type="predicted"/>
<evidence type="ECO:0000313" key="1">
    <source>
        <dbReference type="EMBL" id="KAJ1676460.1"/>
    </source>
</evidence>
<sequence>RPAPHHPQCPAAARHTPVLLRHVSRGSVPRRGPVPAEPGLRPRVRVHQAAPRQPQWQAARPPQRPVHHRPRPRPGHAHPDPHPGPAAATAGGGGGGRGRRRGGGLQDQGQRPEEGQTSAQPRSQPVHGRRPRPRPRRPQLAQACRQGRADPRRAAPPRGPRRGLHRTPLPRARPGQARQGLASLQTRRGPGVAGAAPRQCPPPVRARPRRSAAPVLRTDHAGRAARVRDWPAIPPVHRVAPAQARVLL</sequence>
<dbReference type="Proteomes" id="UP001145114">
    <property type="component" value="Unassembled WGS sequence"/>
</dbReference>
<feature type="non-terminal residue" evidence="1">
    <location>
        <position position="248"/>
    </location>
</feature>
<comment type="caution">
    <text evidence="1">The sequence shown here is derived from an EMBL/GenBank/DDBJ whole genome shotgun (WGS) entry which is preliminary data.</text>
</comment>
<dbReference type="EMBL" id="JAMZIH010004076">
    <property type="protein sequence ID" value="KAJ1676460.1"/>
    <property type="molecule type" value="Genomic_DNA"/>
</dbReference>
<organism evidence="1 2">
    <name type="scientific">Spiromyces aspiralis</name>
    <dbReference type="NCBI Taxonomy" id="68401"/>
    <lineage>
        <taxon>Eukaryota</taxon>
        <taxon>Fungi</taxon>
        <taxon>Fungi incertae sedis</taxon>
        <taxon>Zoopagomycota</taxon>
        <taxon>Kickxellomycotina</taxon>
        <taxon>Kickxellomycetes</taxon>
        <taxon>Kickxellales</taxon>
        <taxon>Kickxellaceae</taxon>
        <taxon>Spiromyces</taxon>
    </lineage>
</organism>
<accession>A0ACC1HIN1</accession>
<evidence type="ECO:0000313" key="2">
    <source>
        <dbReference type="Proteomes" id="UP001145114"/>
    </source>
</evidence>
<feature type="non-terminal residue" evidence="1">
    <location>
        <position position="1"/>
    </location>
</feature>
<name>A0ACC1HIN1_9FUNG</name>
<keyword evidence="2" id="KW-1185">Reference proteome</keyword>
<gene>
    <name evidence="1" type="ORF">EV182_008156</name>
</gene>
<protein>
    <submittedName>
        <fullName evidence="1">Uncharacterized protein</fullName>
    </submittedName>
</protein>
<reference evidence="1" key="1">
    <citation type="submission" date="2022-06" db="EMBL/GenBank/DDBJ databases">
        <title>Phylogenomic reconstructions and comparative analyses of Kickxellomycotina fungi.</title>
        <authorList>
            <person name="Reynolds N.K."/>
            <person name="Stajich J.E."/>
            <person name="Barry K."/>
            <person name="Grigoriev I.V."/>
            <person name="Crous P."/>
            <person name="Smith M.E."/>
        </authorList>
    </citation>
    <scope>NUCLEOTIDE SEQUENCE</scope>
    <source>
        <strain evidence="1">RSA 2271</strain>
    </source>
</reference>